<accession>A0A4Q1S8S5</accession>
<sequence length="466" mass="50223">MNVSAFGLFLLLPLLSTGQIPGQTMSSMPAGHMPMDKASPALPAGEKLGVVAFPVSCAPAVQPAFNRGVALLHDFWYAETEPQFRRIVAQDPHCAMAHWGVAMSLYHQIWQRPDAATMAEGWKQIEQAQSLAAPTPRERAYIAALADFYQPGSQAYPERVQAYAAAMKELYRQYPDDVDAGAFYALSLLAAKAPDDTTVAPEEAAMQVLRPLFVKYPDNPGVVHYVIHACDNPELAPQGLAAADRYGLIAPSGAHAVHMSGHIYARLGLWPQDIDSQLASIRASDAAEAHRLSGLMDEPHSYDFLLYAYLQSGHDAEARAVLAKMPAVLARIDAMPGMGSGFMSGMVAYYQEKLPIFYDLEMQDWAAAANLTPAAGAPPDIAAMAWWARAVAHGHLKQAAAAQADLAAYDRLMASTRGTPRAYAAESTGARITRDEIAAWADYAADRPQDAVATMRAAADLQDKVG</sequence>
<comment type="caution">
    <text evidence="2">The sequence shown here is derived from an EMBL/GenBank/DDBJ whole genome shotgun (WGS) entry which is preliminary data.</text>
</comment>
<dbReference type="RefSeq" id="WP_129209825.1">
    <property type="nucleotide sequence ID" value="NZ_BMGU01000002.1"/>
</dbReference>
<gene>
    <name evidence="2" type="ORF">ESZ00_18140</name>
</gene>
<keyword evidence="1" id="KW-0732">Signal</keyword>
<name>A0A4Q1S8S5_9BACT</name>
<dbReference type="AlphaFoldDB" id="A0A4Q1S8S5"/>
<dbReference type="OrthoDB" id="9778494at2"/>
<feature type="chain" id="PRO_5020186185" description="DUF4034 domain-containing protein" evidence="1">
    <location>
        <begin position="19"/>
        <end position="466"/>
    </location>
</feature>
<keyword evidence="3" id="KW-1185">Reference proteome</keyword>
<dbReference type="PANTHER" id="PTHR45588:SF1">
    <property type="entry name" value="WW DOMAIN-CONTAINING PROTEIN"/>
    <property type="match status" value="1"/>
</dbReference>
<feature type="signal peptide" evidence="1">
    <location>
        <begin position="1"/>
        <end position="18"/>
    </location>
</feature>
<proteinExistence type="predicted"/>
<evidence type="ECO:0000313" key="3">
    <source>
        <dbReference type="Proteomes" id="UP000290253"/>
    </source>
</evidence>
<evidence type="ECO:0000313" key="2">
    <source>
        <dbReference type="EMBL" id="RXS93283.1"/>
    </source>
</evidence>
<evidence type="ECO:0008006" key="4">
    <source>
        <dbReference type="Google" id="ProtNLM"/>
    </source>
</evidence>
<dbReference type="EMBL" id="SDMK01000005">
    <property type="protein sequence ID" value="RXS93283.1"/>
    <property type="molecule type" value="Genomic_DNA"/>
</dbReference>
<dbReference type="Proteomes" id="UP000290253">
    <property type="component" value="Unassembled WGS sequence"/>
</dbReference>
<reference evidence="2 3" key="1">
    <citation type="journal article" date="2016" name="Int. J. Syst. Evol. Microbiol.">
        <title>Acidipila dinghuensis sp. nov., an acidobacterium isolated from forest soil.</title>
        <authorList>
            <person name="Jiang Y.W."/>
            <person name="Wang J."/>
            <person name="Chen M.H."/>
            <person name="Lv Y.Y."/>
            <person name="Qiu L.H."/>
        </authorList>
    </citation>
    <scope>NUCLEOTIDE SEQUENCE [LARGE SCALE GENOMIC DNA]</scope>
    <source>
        <strain evidence="2 3">DHOF10</strain>
    </source>
</reference>
<organism evidence="2 3">
    <name type="scientific">Silvibacterium dinghuense</name>
    <dbReference type="NCBI Taxonomy" id="1560006"/>
    <lineage>
        <taxon>Bacteria</taxon>
        <taxon>Pseudomonadati</taxon>
        <taxon>Acidobacteriota</taxon>
        <taxon>Terriglobia</taxon>
        <taxon>Terriglobales</taxon>
        <taxon>Acidobacteriaceae</taxon>
        <taxon>Silvibacterium</taxon>
    </lineage>
</organism>
<dbReference type="PANTHER" id="PTHR45588">
    <property type="entry name" value="TPR DOMAIN-CONTAINING PROTEIN"/>
    <property type="match status" value="1"/>
</dbReference>
<evidence type="ECO:0000256" key="1">
    <source>
        <dbReference type="SAM" id="SignalP"/>
    </source>
</evidence>
<protein>
    <recommendedName>
        <fullName evidence="4">DUF4034 domain-containing protein</fullName>
    </recommendedName>
</protein>